<evidence type="ECO:0000313" key="3">
    <source>
        <dbReference type="Proteomes" id="UP000777438"/>
    </source>
</evidence>
<gene>
    <name evidence="2" type="ORF">B0T10DRAFT_486304</name>
</gene>
<protein>
    <submittedName>
        <fullName evidence="2">Uncharacterized protein</fullName>
    </submittedName>
</protein>
<accession>A0A9P9AMR4</accession>
<comment type="caution">
    <text evidence="2">The sequence shown here is derived from an EMBL/GenBank/DDBJ whole genome shotgun (WGS) entry which is preliminary data.</text>
</comment>
<keyword evidence="3" id="KW-1185">Reference proteome</keyword>
<reference evidence="2 3" key="1">
    <citation type="journal article" date="2021" name="Nat. Commun.">
        <title>Genetic determinants of endophytism in the Arabidopsis root mycobiome.</title>
        <authorList>
            <person name="Mesny F."/>
            <person name="Miyauchi S."/>
            <person name="Thiergart T."/>
            <person name="Pickel B."/>
            <person name="Atanasova L."/>
            <person name="Karlsson M."/>
            <person name="Huettel B."/>
            <person name="Barry K.W."/>
            <person name="Haridas S."/>
            <person name="Chen C."/>
            <person name="Bauer D."/>
            <person name="Andreopoulos W."/>
            <person name="Pangilinan J."/>
            <person name="LaButti K."/>
            <person name="Riley R."/>
            <person name="Lipzen A."/>
            <person name="Clum A."/>
            <person name="Drula E."/>
            <person name="Henrissat B."/>
            <person name="Kohler A."/>
            <person name="Grigoriev I.V."/>
            <person name="Martin F.M."/>
            <person name="Hacquard S."/>
        </authorList>
    </citation>
    <scope>NUCLEOTIDE SEQUENCE [LARGE SCALE GENOMIC DNA]</scope>
    <source>
        <strain evidence="2 3">MPI-CAGE-CH-0241</strain>
    </source>
</reference>
<dbReference type="EMBL" id="JAGPYM010000009">
    <property type="protein sequence ID" value="KAH6890604.1"/>
    <property type="molecule type" value="Genomic_DNA"/>
</dbReference>
<sequence length="451" mass="50721">METSGEQVQPLHIPSSPWANSYASEYTTPDSGRLTAEEVKLLQHVNCSYLSSGTPPTLLALKQHAHSLVNLINKLAPTTKGAPIAHLDEDEDGYAFYPGDAFDWLSSLNTPYNSDSDSHHVPLWGIHNTVCAESEEKGLQHHCPLTEVANSGPWAEKDGKRKPYQTHHQLAMHANECLEILDHEYSATGGLMSLLPPGVDNEETAQHAGVRNSLLGQWLSHHQHLVLRMHELEISYANALDALAGEAVVPYQIVRHSGPDGVSRGREIAYPQDRWILCNVGDDVSSHIHAMLDKAEASYTEKHKIWKKAGVSGERIWHEERGGNWYAKGIIPVDLMTRYYRIAGKGHQSPLFVLPAINHPGVSETRKMEERPTIFTIVAPSFPERVSELEKKYRHKDAEILQLRNKLKLWEEKVPGGEVGRQRALLEKVAEYEKRTERAKKFIPKIYHAFL</sequence>
<evidence type="ECO:0000256" key="1">
    <source>
        <dbReference type="SAM" id="Coils"/>
    </source>
</evidence>
<proteinExistence type="predicted"/>
<name>A0A9P9AMR4_9HYPO</name>
<dbReference type="AlphaFoldDB" id="A0A9P9AMR4"/>
<dbReference type="Proteomes" id="UP000777438">
    <property type="component" value="Unassembled WGS sequence"/>
</dbReference>
<organism evidence="2 3">
    <name type="scientific">Thelonectria olida</name>
    <dbReference type="NCBI Taxonomy" id="1576542"/>
    <lineage>
        <taxon>Eukaryota</taxon>
        <taxon>Fungi</taxon>
        <taxon>Dikarya</taxon>
        <taxon>Ascomycota</taxon>
        <taxon>Pezizomycotina</taxon>
        <taxon>Sordariomycetes</taxon>
        <taxon>Hypocreomycetidae</taxon>
        <taxon>Hypocreales</taxon>
        <taxon>Nectriaceae</taxon>
        <taxon>Thelonectria</taxon>
    </lineage>
</organism>
<feature type="coiled-coil region" evidence="1">
    <location>
        <begin position="386"/>
        <end position="413"/>
    </location>
</feature>
<dbReference type="OrthoDB" id="5413531at2759"/>
<keyword evidence="1" id="KW-0175">Coiled coil</keyword>
<evidence type="ECO:0000313" key="2">
    <source>
        <dbReference type="EMBL" id="KAH6890604.1"/>
    </source>
</evidence>